<protein>
    <submittedName>
        <fullName evidence="2">Uncharacterized protein</fullName>
    </submittedName>
</protein>
<dbReference type="AlphaFoldDB" id="A0A1N7S6T4"/>
<evidence type="ECO:0000313" key="3">
    <source>
        <dbReference type="Proteomes" id="UP000187012"/>
    </source>
</evidence>
<keyword evidence="3" id="KW-1185">Reference proteome</keyword>
<reference evidence="2 3" key="1">
    <citation type="submission" date="2016-12" db="EMBL/GenBank/DDBJ databases">
        <authorList>
            <person name="Song W.-J."/>
            <person name="Kurnit D.M."/>
        </authorList>
    </citation>
    <scope>NUCLEOTIDE SEQUENCE [LARGE SCALE GENOMIC DNA]</scope>
    <source>
        <strain evidence="2 3">STM7296</strain>
    </source>
</reference>
<name>A0A1N7S6T4_9BURK</name>
<feature type="region of interest" description="Disordered" evidence="1">
    <location>
        <begin position="38"/>
        <end position="65"/>
    </location>
</feature>
<organism evidence="2 3">
    <name type="scientific">Paraburkholderia ribeironis</name>
    <dbReference type="NCBI Taxonomy" id="1247936"/>
    <lineage>
        <taxon>Bacteria</taxon>
        <taxon>Pseudomonadati</taxon>
        <taxon>Pseudomonadota</taxon>
        <taxon>Betaproteobacteria</taxon>
        <taxon>Burkholderiales</taxon>
        <taxon>Burkholderiaceae</taxon>
        <taxon>Paraburkholderia</taxon>
    </lineage>
</organism>
<evidence type="ECO:0000313" key="2">
    <source>
        <dbReference type="EMBL" id="SIT43039.1"/>
    </source>
</evidence>
<proteinExistence type="predicted"/>
<evidence type="ECO:0000256" key="1">
    <source>
        <dbReference type="SAM" id="MobiDB-lite"/>
    </source>
</evidence>
<dbReference type="Proteomes" id="UP000187012">
    <property type="component" value="Unassembled WGS sequence"/>
</dbReference>
<dbReference type="EMBL" id="CYGX02000040">
    <property type="protein sequence ID" value="SIT43039.1"/>
    <property type="molecule type" value="Genomic_DNA"/>
</dbReference>
<dbReference type="STRING" id="1247936.BN2475_400054"/>
<accession>A0A1N7S6T4</accession>
<sequence length="65" mass="7220">MAVALADGPSVEVLKKPARCVGKVRRRTLGSRAFHRVRVAKKRRQKQKGDAVHSVARSVDSVNRK</sequence>
<gene>
    <name evidence="2" type="ORF">BN2475_400054</name>
</gene>